<sequence>MQAKRRATEDATQHRLQNSCMQAPLRSEWQLAVVFEQGSHGFRGEEDVCDDVANDVDSELKRSGELCGSEGEVTGPSNLFSMVSFQRKNLHPAFAMKSCRAH</sequence>
<dbReference type="Proteomes" id="UP001221757">
    <property type="component" value="Unassembled WGS sequence"/>
</dbReference>
<organism evidence="1 2">
    <name type="scientific">Mycena rosella</name>
    <name type="common">Pink bonnet</name>
    <name type="synonym">Agaricus rosellus</name>
    <dbReference type="NCBI Taxonomy" id="1033263"/>
    <lineage>
        <taxon>Eukaryota</taxon>
        <taxon>Fungi</taxon>
        <taxon>Dikarya</taxon>
        <taxon>Basidiomycota</taxon>
        <taxon>Agaricomycotina</taxon>
        <taxon>Agaricomycetes</taxon>
        <taxon>Agaricomycetidae</taxon>
        <taxon>Agaricales</taxon>
        <taxon>Marasmiineae</taxon>
        <taxon>Mycenaceae</taxon>
        <taxon>Mycena</taxon>
    </lineage>
</organism>
<evidence type="ECO:0000313" key="1">
    <source>
        <dbReference type="EMBL" id="KAJ7705042.1"/>
    </source>
</evidence>
<comment type="caution">
    <text evidence="1">The sequence shown here is derived from an EMBL/GenBank/DDBJ whole genome shotgun (WGS) entry which is preliminary data.</text>
</comment>
<dbReference type="EMBL" id="JARKIE010000009">
    <property type="protein sequence ID" value="KAJ7705042.1"/>
    <property type="molecule type" value="Genomic_DNA"/>
</dbReference>
<reference evidence="1" key="1">
    <citation type="submission" date="2023-03" db="EMBL/GenBank/DDBJ databases">
        <title>Massive genome expansion in bonnet fungi (Mycena s.s.) driven by repeated elements and novel gene families across ecological guilds.</title>
        <authorList>
            <consortium name="Lawrence Berkeley National Laboratory"/>
            <person name="Harder C.B."/>
            <person name="Miyauchi S."/>
            <person name="Viragh M."/>
            <person name="Kuo A."/>
            <person name="Thoen E."/>
            <person name="Andreopoulos B."/>
            <person name="Lu D."/>
            <person name="Skrede I."/>
            <person name="Drula E."/>
            <person name="Henrissat B."/>
            <person name="Morin E."/>
            <person name="Kohler A."/>
            <person name="Barry K."/>
            <person name="LaButti K."/>
            <person name="Morin E."/>
            <person name="Salamov A."/>
            <person name="Lipzen A."/>
            <person name="Mereny Z."/>
            <person name="Hegedus B."/>
            <person name="Baldrian P."/>
            <person name="Stursova M."/>
            <person name="Weitz H."/>
            <person name="Taylor A."/>
            <person name="Grigoriev I.V."/>
            <person name="Nagy L.G."/>
            <person name="Martin F."/>
            <person name="Kauserud H."/>
        </authorList>
    </citation>
    <scope>NUCLEOTIDE SEQUENCE</scope>
    <source>
        <strain evidence="1">CBHHK067</strain>
    </source>
</reference>
<protein>
    <submittedName>
        <fullName evidence="1">Uncharacterized protein</fullName>
    </submittedName>
</protein>
<keyword evidence="2" id="KW-1185">Reference proteome</keyword>
<dbReference type="AlphaFoldDB" id="A0AAD7M822"/>
<gene>
    <name evidence="1" type="ORF">B0H17DRAFT_1126646</name>
</gene>
<proteinExistence type="predicted"/>
<evidence type="ECO:0000313" key="2">
    <source>
        <dbReference type="Proteomes" id="UP001221757"/>
    </source>
</evidence>
<name>A0AAD7M822_MYCRO</name>
<accession>A0AAD7M822</accession>